<accession>A0A4U5JI23</accession>
<dbReference type="Gene3D" id="1.10.150.240">
    <property type="entry name" value="Putative phosphatase, domain 2"/>
    <property type="match status" value="1"/>
</dbReference>
<dbReference type="Proteomes" id="UP000308037">
    <property type="component" value="Unassembled WGS sequence"/>
</dbReference>
<protein>
    <submittedName>
        <fullName evidence="5">HAD family hydrolase</fullName>
    </submittedName>
</protein>
<evidence type="ECO:0000313" key="5">
    <source>
        <dbReference type="EMBL" id="TKR27688.1"/>
    </source>
</evidence>
<dbReference type="GO" id="GO:0044281">
    <property type="term" value="P:small molecule metabolic process"/>
    <property type="evidence" value="ECO:0007669"/>
    <property type="project" value="UniProtKB-ARBA"/>
</dbReference>
<keyword evidence="6" id="KW-1185">Reference proteome</keyword>
<dbReference type="SFLD" id="SFLDS00003">
    <property type="entry name" value="Haloacid_Dehalogenase"/>
    <property type="match status" value="1"/>
</dbReference>
<dbReference type="InterPro" id="IPR051400">
    <property type="entry name" value="HAD-like_hydrolase"/>
</dbReference>
<keyword evidence="3 5" id="KW-0378">Hydrolase</keyword>
<comment type="cofactor">
    <cofactor evidence="1">
        <name>Mg(2+)</name>
        <dbReference type="ChEBI" id="CHEBI:18420"/>
    </cofactor>
</comment>
<dbReference type="AlphaFoldDB" id="A0A4U5JI23"/>
<dbReference type="InterPro" id="IPR036412">
    <property type="entry name" value="HAD-like_sf"/>
</dbReference>
<comment type="caution">
    <text evidence="5">The sequence shown here is derived from an EMBL/GenBank/DDBJ whole genome shotgun (WGS) entry which is preliminary data.</text>
</comment>
<dbReference type="InterPro" id="IPR023214">
    <property type="entry name" value="HAD_sf"/>
</dbReference>
<proteinExistence type="inferred from homology"/>
<dbReference type="OrthoDB" id="27736at2157"/>
<dbReference type="PANTHER" id="PTHR46470">
    <property type="entry name" value="N-ACYLNEURAMINATE-9-PHOSPHATASE"/>
    <property type="match status" value="1"/>
</dbReference>
<evidence type="ECO:0000256" key="1">
    <source>
        <dbReference type="ARBA" id="ARBA00001946"/>
    </source>
</evidence>
<dbReference type="NCBIfam" id="TIGR01549">
    <property type="entry name" value="HAD-SF-IA-v1"/>
    <property type="match status" value="1"/>
</dbReference>
<name>A0A4U5JI23_9EURY</name>
<keyword evidence="4" id="KW-0460">Magnesium</keyword>
<organism evidence="5 6">
    <name type="scientific">Natronomonas salsuginis</name>
    <dbReference type="NCBI Taxonomy" id="2217661"/>
    <lineage>
        <taxon>Archaea</taxon>
        <taxon>Methanobacteriati</taxon>
        <taxon>Methanobacteriota</taxon>
        <taxon>Stenosarchaea group</taxon>
        <taxon>Halobacteria</taxon>
        <taxon>Halobacteriales</taxon>
        <taxon>Natronomonadaceae</taxon>
        <taxon>Natronomonas</taxon>
    </lineage>
</organism>
<dbReference type="SFLD" id="SFLDG01129">
    <property type="entry name" value="C1.5:_HAD__Beta-PGM__Phosphata"/>
    <property type="match status" value="1"/>
</dbReference>
<evidence type="ECO:0000313" key="6">
    <source>
        <dbReference type="Proteomes" id="UP000308037"/>
    </source>
</evidence>
<evidence type="ECO:0000256" key="3">
    <source>
        <dbReference type="ARBA" id="ARBA00022801"/>
    </source>
</evidence>
<comment type="similarity">
    <text evidence="2">Belongs to the HAD-like hydrolase superfamily.</text>
</comment>
<dbReference type="RefSeq" id="WP_137274989.1">
    <property type="nucleotide sequence ID" value="NZ_QKNX01000001.1"/>
</dbReference>
<dbReference type="SUPFAM" id="SSF56784">
    <property type="entry name" value="HAD-like"/>
    <property type="match status" value="1"/>
</dbReference>
<dbReference type="Gene3D" id="3.40.50.1000">
    <property type="entry name" value="HAD superfamily/HAD-like"/>
    <property type="match status" value="1"/>
</dbReference>
<dbReference type="GO" id="GO:0016787">
    <property type="term" value="F:hydrolase activity"/>
    <property type="evidence" value="ECO:0007669"/>
    <property type="project" value="UniProtKB-KW"/>
</dbReference>
<reference evidence="5 6" key="1">
    <citation type="submission" date="2019-04" db="EMBL/GenBank/DDBJ databases">
        <title>Natronomonas sp. F20-122 a newhaloarchaeon isolated from a saline saltern of Isla Bacuta, Huelva, Spain.</title>
        <authorList>
            <person name="Duran-Viseras A."/>
            <person name="Sanchez-Porro C."/>
            <person name="Ventosa A."/>
        </authorList>
    </citation>
    <scope>NUCLEOTIDE SEQUENCE [LARGE SCALE GENOMIC DNA]</scope>
    <source>
        <strain evidence="5 6">F20-122</strain>
    </source>
</reference>
<dbReference type="EMBL" id="QKNX01000001">
    <property type="protein sequence ID" value="TKR27688.1"/>
    <property type="molecule type" value="Genomic_DNA"/>
</dbReference>
<dbReference type="InterPro" id="IPR006439">
    <property type="entry name" value="HAD-SF_hydro_IA"/>
</dbReference>
<dbReference type="Pfam" id="PF00702">
    <property type="entry name" value="Hydrolase"/>
    <property type="match status" value="1"/>
</dbReference>
<sequence length="226" mass="24484">MSSYRTVFWDIGGVIVELKSIREGYAAFIEDLAADADLDSSPALDRWTSALGEHFKGREKPRYRLARDGYAKATAELFDNDPPADWGARLEAAVSAAVRPKLGAPETIRRLSGTDVDQSIVSDIDTPEAHLLLGALDVRDRFDHITTSEAVGYTKPDERMFRDALDALSADPDATLMIGDRYGHDIVGAAALDIDTVGYGPDATGPKTTYEIDDLREVPGIVGIDG</sequence>
<dbReference type="InterPro" id="IPR023198">
    <property type="entry name" value="PGP-like_dom2"/>
</dbReference>
<evidence type="ECO:0000256" key="4">
    <source>
        <dbReference type="ARBA" id="ARBA00022842"/>
    </source>
</evidence>
<gene>
    <name evidence="5" type="ORF">DM868_00945</name>
</gene>
<evidence type="ECO:0000256" key="2">
    <source>
        <dbReference type="ARBA" id="ARBA00007958"/>
    </source>
</evidence>